<gene>
    <name evidence="9" type="ordered locus">Adeh_2273</name>
</gene>
<dbReference type="GO" id="GO:0005886">
    <property type="term" value="C:plasma membrane"/>
    <property type="evidence" value="ECO:0007669"/>
    <property type="project" value="UniProtKB-SubCell"/>
</dbReference>
<feature type="transmembrane region" description="Helical" evidence="7">
    <location>
        <begin position="216"/>
        <end position="234"/>
    </location>
</feature>
<evidence type="ECO:0000256" key="1">
    <source>
        <dbReference type="ARBA" id="ARBA00004141"/>
    </source>
</evidence>
<dbReference type="Pfam" id="PF00510">
    <property type="entry name" value="COX3"/>
    <property type="match status" value="2"/>
</dbReference>
<evidence type="ECO:0000256" key="6">
    <source>
        <dbReference type="RuleBase" id="RU003376"/>
    </source>
</evidence>
<sequence>MDATAQPAPAARHERSRFLAVQFEDMAAQLATGKLGIWLFLANEVLFFSALFVSYGVYRSHHPELFRYASQFLDWRMGATNTIVLISSSLAAAWSVRAAQLGNQRTLIRSLVLTVVLAATFMVVKYFEYSHKLHNGVGWGTACNPSPELLASLPAAVRAIPVPAHLGTFFSLYYLMTGLHGIHVLVGIGLYVWLIVRARRGDFGPGYYGPVDAVALYWHLVDLVWIFLFPLLYLI</sequence>
<dbReference type="HOGENOM" id="CLU_044071_1_0_7"/>
<evidence type="ECO:0000256" key="2">
    <source>
        <dbReference type="ARBA" id="ARBA00010581"/>
    </source>
</evidence>
<dbReference type="RefSeq" id="WP_011421325.1">
    <property type="nucleotide sequence ID" value="NC_007760.1"/>
</dbReference>
<feature type="transmembrane region" description="Helical" evidence="7">
    <location>
        <begin position="78"/>
        <end position="96"/>
    </location>
</feature>
<accession>Q2IK65</accession>
<dbReference type="PANTHER" id="PTHR11403">
    <property type="entry name" value="CYTOCHROME C OXIDASE SUBUNIT III"/>
    <property type="match status" value="1"/>
</dbReference>
<dbReference type="InterPro" id="IPR013833">
    <property type="entry name" value="Cyt_c_oxidase_su3_a-hlx"/>
</dbReference>
<dbReference type="SUPFAM" id="SSF81452">
    <property type="entry name" value="Cytochrome c oxidase subunit III-like"/>
    <property type="match status" value="1"/>
</dbReference>
<dbReference type="GO" id="GO:0004129">
    <property type="term" value="F:cytochrome-c oxidase activity"/>
    <property type="evidence" value="ECO:0007669"/>
    <property type="project" value="InterPro"/>
</dbReference>
<organism evidence="9 10">
    <name type="scientific">Anaeromyxobacter dehalogenans (strain 2CP-C)</name>
    <dbReference type="NCBI Taxonomy" id="290397"/>
    <lineage>
        <taxon>Bacteria</taxon>
        <taxon>Pseudomonadati</taxon>
        <taxon>Myxococcota</taxon>
        <taxon>Myxococcia</taxon>
        <taxon>Myxococcales</taxon>
        <taxon>Cystobacterineae</taxon>
        <taxon>Anaeromyxobacteraceae</taxon>
        <taxon>Anaeromyxobacter</taxon>
    </lineage>
</organism>
<keyword evidence="4 7" id="KW-1133">Transmembrane helix</keyword>
<evidence type="ECO:0000256" key="5">
    <source>
        <dbReference type="ARBA" id="ARBA00023136"/>
    </source>
</evidence>
<evidence type="ECO:0000313" key="10">
    <source>
        <dbReference type="Proteomes" id="UP000001935"/>
    </source>
</evidence>
<dbReference type="InterPro" id="IPR000298">
    <property type="entry name" value="Cyt_c_oxidase-like_su3"/>
</dbReference>
<dbReference type="Gene3D" id="1.20.120.80">
    <property type="entry name" value="Cytochrome c oxidase, subunit III, four-helix bundle"/>
    <property type="match status" value="1"/>
</dbReference>
<feature type="transmembrane region" description="Helical" evidence="7">
    <location>
        <begin position="108"/>
        <end position="127"/>
    </location>
</feature>
<comment type="similarity">
    <text evidence="2 6">Belongs to the cytochrome c oxidase subunit 3 family.</text>
</comment>
<evidence type="ECO:0000256" key="3">
    <source>
        <dbReference type="ARBA" id="ARBA00022692"/>
    </source>
</evidence>
<dbReference type="CDD" id="cd02862">
    <property type="entry name" value="NorE_like"/>
    <property type="match status" value="1"/>
</dbReference>
<dbReference type="InterPro" id="IPR035973">
    <property type="entry name" value="Cyt_c_oxidase_su3-like_sf"/>
</dbReference>
<feature type="transmembrane region" description="Helical" evidence="7">
    <location>
        <begin position="172"/>
        <end position="196"/>
    </location>
</feature>
<dbReference type="OrthoDB" id="9810850at2"/>
<dbReference type="AlphaFoldDB" id="Q2IK65"/>
<keyword evidence="3 6" id="KW-0812">Transmembrane</keyword>
<dbReference type="KEGG" id="ade:Adeh_2273"/>
<dbReference type="GO" id="GO:0019646">
    <property type="term" value="P:aerobic electron transport chain"/>
    <property type="evidence" value="ECO:0007669"/>
    <property type="project" value="InterPro"/>
</dbReference>
<evidence type="ECO:0000259" key="8">
    <source>
        <dbReference type="PROSITE" id="PS50253"/>
    </source>
</evidence>
<reference evidence="9 10" key="1">
    <citation type="submission" date="2006-01" db="EMBL/GenBank/DDBJ databases">
        <title>Complete sequence of Anaeromyxobacter dehalogenans 2CP-C.</title>
        <authorList>
            <consortium name="US DOE Joint Genome Institute"/>
            <person name="Copeland A."/>
            <person name="Lucas S."/>
            <person name="Lapidus A."/>
            <person name="Barry K."/>
            <person name="Detter J.C."/>
            <person name="Glavina T."/>
            <person name="Hammon N."/>
            <person name="Israni S."/>
            <person name="Pitluck S."/>
            <person name="Brettin T."/>
            <person name="Bruce D."/>
            <person name="Han C."/>
            <person name="Tapia R."/>
            <person name="Gilna P."/>
            <person name="Kiss H."/>
            <person name="Schmutz J."/>
            <person name="Larimer F."/>
            <person name="Land M."/>
            <person name="Kyrpides N."/>
            <person name="Anderson I."/>
            <person name="Sanford R.A."/>
            <person name="Ritalahti K.M."/>
            <person name="Thomas H.S."/>
            <person name="Kirby J.R."/>
            <person name="Zhulin I.B."/>
            <person name="Loeffler F.E."/>
            <person name="Richardson P."/>
        </authorList>
    </citation>
    <scope>NUCLEOTIDE SEQUENCE [LARGE SCALE GENOMIC DNA]</scope>
    <source>
        <strain evidence="9 10">2CP-C</strain>
    </source>
</reference>
<dbReference type="PROSITE" id="PS50253">
    <property type="entry name" value="COX3"/>
    <property type="match status" value="1"/>
</dbReference>
<dbReference type="eggNOG" id="COG1845">
    <property type="taxonomic scope" value="Bacteria"/>
</dbReference>
<evidence type="ECO:0000256" key="4">
    <source>
        <dbReference type="ARBA" id="ARBA00022989"/>
    </source>
</evidence>
<dbReference type="Proteomes" id="UP000001935">
    <property type="component" value="Chromosome"/>
</dbReference>
<protein>
    <submittedName>
        <fullName evidence="9">Cytochrome c oxidase, subunit III</fullName>
    </submittedName>
</protein>
<keyword evidence="5 7" id="KW-0472">Membrane</keyword>
<dbReference type="PANTHER" id="PTHR11403:SF6">
    <property type="entry name" value="NITRIC OXIDE REDUCTASE SUBUNIT E"/>
    <property type="match status" value="1"/>
</dbReference>
<evidence type="ECO:0000256" key="7">
    <source>
        <dbReference type="SAM" id="Phobius"/>
    </source>
</evidence>
<feature type="transmembrane region" description="Helical" evidence="7">
    <location>
        <begin position="35"/>
        <end position="58"/>
    </location>
</feature>
<proteinExistence type="inferred from homology"/>
<dbReference type="InterPro" id="IPR024791">
    <property type="entry name" value="Cyt_c/ubiquinol_Oxase_su3"/>
</dbReference>
<feature type="domain" description="Heme-copper oxidase subunit III family profile" evidence="8">
    <location>
        <begin position="34"/>
        <end position="235"/>
    </location>
</feature>
<dbReference type="STRING" id="290397.Adeh_2273"/>
<comment type="subcellular location">
    <subcellularLocation>
        <location evidence="6">Cell membrane</location>
        <topology evidence="6">Multi-pass membrane protein</topology>
    </subcellularLocation>
    <subcellularLocation>
        <location evidence="1">Membrane</location>
        <topology evidence="1">Multi-pass membrane protein</topology>
    </subcellularLocation>
</comment>
<evidence type="ECO:0000313" key="9">
    <source>
        <dbReference type="EMBL" id="ABC82043.1"/>
    </source>
</evidence>
<name>Q2IK65_ANADE</name>
<dbReference type="EMBL" id="CP000251">
    <property type="protein sequence ID" value="ABC82043.1"/>
    <property type="molecule type" value="Genomic_DNA"/>
</dbReference>